<keyword evidence="5" id="KW-1185">Reference proteome</keyword>
<dbReference type="GO" id="GO:0016746">
    <property type="term" value="F:acyltransferase activity"/>
    <property type="evidence" value="ECO:0007669"/>
    <property type="project" value="UniProtKB-KW"/>
</dbReference>
<feature type="transmembrane region" description="Helical" evidence="2">
    <location>
        <begin position="148"/>
        <end position="165"/>
    </location>
</feature>
<feature type="transmembrane region" description="Helical" evidence="2">
    <location>
        <begin position="108"/>
        <end position="128"/>
    </location>
</feature>
<feature type="domain" description="Acyltransferase 3" evidence="3">
    <location>
        <begin position="45"/>
        <end position="349"/>
    </location>
</feature>
<keyword evidence="4" id="KW-0012">Acyltransferase</keyword>
<gene>
    <name evidence="4" type="ORF">OHU27_18595</name>
</gene>
<evidence type="ECO:0000313" key="5">
    <source>
        <dbReference type="Proteomes" id="UP001622690"/>
    </source>
</evidence>
<evidence type="ECO:0000256" key="2">
    <source>
        <dbReference type="SAM" id="Phobius"/>
    </source>
</evidence>
<dbReference type="EMBL" id="CP108125">
    <property type="protein sequence ID" value="WTO84319.1"/>
    <property type="molecule type" value="Genomic_DNA"/>
</dbReference>
<evidence type="ECO:0000313" key="4">
    <source>
        <dbReference type="EMBL" id="WTO84319.1"/>
    </source>
</evidence>
<evidence type="ECO:0000256" key="1">
    <source>
        <dbReference type="SAM" id="MobiDB-lite"/>
    </source>
</evidence>
<dbReference type="RefSeq" id="WP_406258056.1">
    <property type="nucleotide sequence ID" value="NZ_CP108125.1"/>
</dbReference>
<name>A0ABZ1J100_9ACTN</name>
<dbReference type="InterPro" id="IPR002656">
    <property type="entry name" value="Acyl_transf_3_dom"/>
</dbReference>
<feature type="region of interest" description="Disordered" evidence="1">
    <location>
        <begin position="1"/>
        <end position="41"/>
    </location>
</feature>
<feature type="transmembrane region" description="Helical" evidence="2">
    <location>
        <begin position="76"/>
        <end position="96"/>
    </location>
</feature>
<keyword evidence="2" id="KW-1133">Transmembrane helix</keyword>
<dbReference type="PANTHER" id="PTHR37312">
    <property type="entry name" value="MEMBRANE-BOUND ACYLTRANSFERASE YKRP-RELATED"/>
    <property type="match status" value="1"/>
</dbReference>
<dbReference type="PANTHER" id="PTHR37312:SF1">
    <property type="entry name" value="MEMBRANE-BOUND ACYLTRANSFERASE YKRP-RELATED"/>
    <property type="match status" value="1"/>
</dbReference>
<accession>A0ABZ1J100</accession>
<keyword evidence="4" id="KW-0808">Transferase</keyword>
<dbReference type="Pfam" id="PF01757">
    <property type="entry name" value="Acyl_transf_3"/>
    <property type="match status" value="1"/>
</dbReference>
<feature type="transmembrane region" description="Helical" evidence="2">
    <location>
        <begin position="222"/>
        <end position="242"/>
    </location>
</feature>
<keyword evidence="2" id="KW-0812">Transmembrane</keyword>
<keyword evidence="2" id="KW-0472">Membrane</keyword>
<dbReference type="Proteomes" id="UP001622690">
    <property type="component" value="Chromosome"/>
</dbReference>
<organism evidence="4 5">
    <name type="scientific">Streptomyces nigra</name>
    <dbReference type="NCBI Taxonomy" id="1827580"/>
    <lineage>
        <taxon>Bacteria</taxon>
        <taxon>Bacillati</taxon>
        <taxon>Actinomycetota</taxon>
        <taxon>Actinomycetes</taxon>
        <taxon>Kitasatosporales</taxon>
        <taxon>Streptomycetaceae</taxon>
        <taxon>Streptomyces</taxon>
    </lineage>
</organism>
<proteinExistence type="predicted"/>
<reference evidence="4 5" key="1">
    <citation type="submission" date="2022-10" db="EMBL/GenBank/DDBJ databases">
        <title>The complete genomes of actinobacterial strains from the NBC collection.</title>
        <authorList>
            <person name="Joergensen T.S."/>
            <person name="Alvarez Arevalo M."/>
            <person name="Sterndorff E.B."/>
            <person name="Faurdal D."/>
            <person name="Vuksanovic O."/>
            <person name="Mourched A.-S."/>
            <person name="Charusanti P."/>
            <person name="Shaw S."/>
            <person name="Blin K."/>
            <person name="Weber T."/>
        </authorList>
    </citation>
    <scope>NUCLEOTIDE SEQUENCE [LARGE SCALE GENOMIC DNA]</scope>
    <source>
        <strain evidence="4 5">NBC_00206</strain>
    </source>
</reference>
<feature type="transmembrane region" description="Helical" evidence="2">
    <location>
        <begin position="268"/>
        <end position="288"/>
    </location>
</feature>
<protein>
    <submittedName>
        <fullName evidence="4">Acyltransferase family protein</fullName>
    </submittedName>
</protein>
<evidence type="ECO:0000259" key="3">
    <source>
        <dbReference type="Pfam" id="PF01757"/>
    </source>
</evidence>
<dbReference type="InterPro" id="IPR052734">
    <property type="entry name" value="Nod_factor_acetyltransferase"/>
</dbReference>
<sequence length="374" mass="40771">MLRTEAAPVAPRTGDAPAREATAATGRRQGRTPAEPGRAPFARDPFLDNAKYLAVLLVAAGHAWEPLREGSRGVTALYTLVYAFHMPVFALISGHLSRHFEATPSQLARLLTGVAIPYIAFETAYTLFTRWSSDDPDRPITLLDPLYLTWYLAALFIWRLTAPAWRAVRRPVPWALAIAALATLTPSLGDDLDLQRVLQFLPYFVLGLTLDERSDAQPHGGLPRVVAAPLLMAALACADWMAPHLDYAWLFHNDSAAGLGAPAWTGPWTTLATFACSLTLAACFLACVPRHRTWFTPLGAGTLHAYLLHGFVARTAEHEGWNGGVWLRHPTGAATLTLLAAALTTALCTPPVRHLCQAVLEKPLRRTLTQLTGR</sequence>